<dbReference type="KEGG" id="chyd:H4K34_10290"/>
<dbReference type="EMBL" id="CP060139">
    <property type="protein sequence ID" value="QNR22770.1"/>
    <property type="molecule type" value="Genomic_DNA"/>
</dbReference>
<keyword evidence="2" id="KW-1185">Reference proteome</keyword>
<sequence>MNQGEEIPLLVLKVLKTLYDTENPLFEKVSTDNGLVKLISSNPGSKFYFHILEQRVNNGHTQILIEYSPQSKSSNTSRKIWLKCDHDSINSHLSLWVDLLQGFKKYDFLSDNILDQRAKEIESYFNIADEDFDLPLSLNDIPNLNRYLLDFEGSIDHSRNPKISTICDDLIAESEQVRENLSTTTKGKLAKKLSKLFAKSSKLGTTFFLKTMQHFHATITSESTKWLINGSDDLFGFLN</sequence>
<gene>
    <name evidence="1" type="ORF">H4K34_10290</name>
</gene>
<dbReference type="AlphaFoldDB" id="A0A7H0VAM2"/>
<dbReference type="RefSeq" id="WP_210757337.1">
    <property type="nucleotide sequence ID" value="NZ_CP060139.1"/>
</dbReference>
<organism evidence="1 2">
    <name type="scientific">Croceimicrobium hydrocarbonivorans</name>
    <dbReference type="NCBI Taxonomy" id="2761580"/>
    <lineage>
        <taxon>Bacteria</taxon>
        <taxon>Pseudomonadati</taxon>
        <taxon>Bacteroidota</taxon>
        <taxon>Flavobacteriia</taxon>
        <taxon>Flavobacteriales</taxon>
        <taxon>Owenweeksiaceae</taxon>
        <taxon>Croceimicrobium</taxon>
    </lineage>
</organism>
<proteinExistence type="predicted"/>
<accession>A0A7H0VAM2</accession>
<name>A0A7H0VAM2_9FLAO</name>
<reference evidence="1 2" key="1">
    <citation type="submission" date="2020-08" db="EMBL/GenBank/DDBJ databases">
        <title>Croceimicrobium hydrocarbonivorans gen. nov., sp. nov., a novel marine bacterium isolated from a bacterial consortium that degrades polyethylene terephthalate.</title>
        <authorList>
            <person name="Liu R."/>
        </authorList>
    </citation>
    <scope>NUCLEOTIDE SEQUENCE [LARGE SCALE GENOMIC DNA]</scope>
    <source>
        <strain evidence="1 2">A20-9</strain>
    </source>
</reference>
<evidence type="ECO:0000313" key="1">
    <source>
        <dbReference type="EMBL" id="QNR22770.1"/>
    </source>
</evidence>
<evidence type="ECO:0000313" key="2">
    <source>
        <dbReference type="Proteomes" id="UP000516305"/>
    </source>
</evidence>
<dbReference type="Proteomes" id="UP000516305">
    <property type="component" value="Chromosome"/>
</dbReference>
<protein>
    <submittedName>
        <fullName evidence="1">Uncharacterized protein</fullName>
    </submittedName>
</protein>